<keyword evidence="1" id="KW-0472">Membrane</keyword>
<reference evidence="2 3" key="1">
    <citation type="submission" date="2018-07" db="EMBL/GenBank/DDBJ databases">
        <title>Halioglobus sp. genome submission.</title>
        <authorList>
            <person name="Ye M.-Q."/>
            <person name="Du Z.-J."/>
        </authorList>
    </citation>
    <scope>NUCLEOTIDE SEQUENCE [LARGE SCALE GENOMIC DNA]</scope>
    <source>
        <strain evidence="2 3">U0301</strain>
    </source>
</reference>
<feature type="transmembrane region" description="Helical" evidence="1">
    <location>
        <begin position="37"/>
        <end position="55"/>
    </location>
</feature>
<keyword evidence="3" id="KW-1185">Reference proteome</keyword>
<name>A0A3L7E064_9GAMM</name>
<proteinExistence type="predicted"/>
<comment type="caution">
    <text evidence="2">The sequence shown here is derived from an EMBL/GenBank/DDBJ whole genome shotgun (WGS) entry which is preliminary data.</text>
</comment>
<accession>A0A3L7E064</accession>
<keyword evidence="1" id="KW-1133">Transmembrane helix</keyword>
<protein>
    <submittedName>
        <fullName evidence="2">Uncharacterized protein</fullName>
    </submittedName>
</protein>
<feature type="transmembrane region" description="Helical" evidence="1">
    <location>
        <begin position="62"/>
        <end position="83"/>
    </location>
</feature>
<organism evidence="2 3">
    <name type="scientific">Seongchinamella sediminis</name>
    <dbReference type="NCBI Taxonomy" id="2283635"/>
    <lineage>
        <taxon>Bacteria</taxon>
        <taxon>Pseudomonadati</taxon>
        <taxon>Pseudomonadota</taxon>
        <taxon>Gammaproteobacteria</taxon>
        <taxon>Cellvibrionales</taxon>
        <taxon>Halieaceae</taxon>
        <taxon>Seongchinamella</taxon>
    </lineage>
</organism>
<sequence>MPDHLIATLRLLAASLVTLSGAGRAASLWFRELDEQAVTALILGAVYLITGLGLFGQSRFTLFVAIALCTTVAFYSLGSGVALMPLQQAGLALDIITVLLCSLVLWQLRSRPGN</sequence>
<dbReference type="OrthoDB" id="5741498at2"/>
<evidence type="ECO:0000256" key="1">
    <source>
        <dbReference type="SAM" id="Phobius"/>
    </source>
</evidence>
<dbReference type="AlphaFoldDB" id="A0A3L7E064"/>
<keyword evidence="1" id="KW-0812">Transmembrane</keyword>
<feature type="transmembrane region" description="Helical" evidence="1">
    <location>
        <begin position="89"/>
        <end position="108"/>
    </location>
</feature>
<gene>
    <name evidence="2" type="ORF">DWB85_07875</name>
</gene>
<evidence type="ECO:0000313" key="2">
    <source>
        <dbReference type="EMBL" id="RLQ22200.1"/>
    </source>
</evidence>
<dbReference type="RefSeq" id="WP_117953674.1">
    <property type="nucleotide sequence ID" value="NZ_QRAN01000007.1"/>
</dbReference>
<dbReference type="Proteomes" id="UP000265509">
    <property type="component" value="Unassembled WGS sequence"/>
</dbReference>
<evidence type="ECO:0000313" key="3">
    <source>
        <dbReference type="Proteomes" id="UP000265509"/>
    </source>
</evidence>
<dbReference type="EMBL" id="QRAN01000007">
    <property type="protein sequence ID" value="RLQ22200.1"/>
    <property type="molecule type" value="Genomic_DNA"/>
</dbReference>